<dbReference type="Proteomes" id="UP000887565">
    <property type="component" value="Unplaced"/>
</dbReference>
<keyword evidence="1" id="KW-1133">Transmembrane helix</keyword>
<feature type="transmembrane region" description="Helical" evidence="1">
    <location>
        <begin position="73"/>
        <end position="91"/>
    </location>
</feature>
<dbReference type="AlphaFoldDB" id="A0A915HYA9"/>
<reference evidence="3" key="1">
    <citation type="submission" date="2022-11" db="UniProtKB">
        <authorList>
            <consortium name="WormBaseParasite"/>
        </authorList>
    </citation>
    <scope>IDENTIFICATION</scope>
</reference>
<proteinExistence type="predicted"/>
<evidence type="ECO:0000313" key="3">
    <source>
        <dbReference type="WBParaSite" id="nRc.2.0.1.t06880-RA"/>
    </source>
</evidence>
<evidence type="ECO:0000313" key="2">
    <source>
        <dbReference type="Proteomes" id="UP000887565"/>
    </source>
</evidence>
<dbReference type="WBParaSite" id="nRc.2.0.1.t06880-RA">
    <property type="protein sequence ID" value="nRc.2.0.1.t06880-RA"/>
    <property type="gene ID" value="nRc.2.0.1.g06880"/>
</dbReference>
<protein>
    <submittedName>
        <fullName evidence="3">Uncharacterized protein</fullName>
    </submittedName>
</protein>
<keyword evidence="1" id="KW-0812">Transmembrane</keyword>
<sequence length="104" mass="12468">MYKTNLKITRCAENFPLLYRFLRQKLIVDLKKPILVQKVFFPEDRQKDAFFSVLESWENKAEKQSPSKKLPRCFITCIFYTFGFFICFSPSRDKWNTLIPTKEA</sequence>
<accession>A0A915HYA9</accession>
<organism evidence="2 3">
    <name type="scientific">Romanomermis culicivorax</name>
    <name type="common">Nematode worm</name>
    <dbReference type="NCBI Taxonomy" id="13658"/>
    <lineage>
        <taxon>Eukaryota</taxon>
        <taxon>Metazoa</taxon>
        <taxon>Ecdysozoa</taxon>
        <taxon>Nematoda</taxon>
        <taxon>Enoplea</taxon>
        <taxon>Dorylaimia</taxon>
        <taxon>Mermithida</taxon>
        <taxon>Mermithoidea</taxon>
        <taxon>Mermithidae</taxon>
        <taxon>Romanomermis</taxon>
    </lineage>
</organism>
<name>A0A915HYA9_ROMCU</name>
<evidence type="ECO:0000256" key="1">
    <source>
        <dbReference type="SAM" id="Phobius"/>
    </source>
</evidence>
<keyword evidence="2" id="KW-1185">Reference proteome</keyword>
<keyword evidence="1" id="KW-0472">Membrane</keyword>